<organism evidence="12 13">
    <name type="scientific">Didymodactylos carnosus</name>
    <dbReference type="NCBI Taxonomy" id="1234261"/>
    <lineage>
        <taxon>Eukaryota</taxon>
        <taxon>Metazoa</taxon>
        <taxon>Spiralia</taxon>
        <taxon>Gnathifera</taxon>
        <taxon>Rotifera</taxon>
        <taxon>Eurotatoria</taxon>
        <taxon>Bdelloidea</taxon>
        <taxon>Philodinida</taxon>
        <taxon>Philodinidae</taxon>
        <taxon>Didymodactylos</taxon>
    </lineage>
</organism>
<evidence type="ECO:0000313" key="13">
    <source>
        <dbReference type="Proteomes" id="UP000681722"/>
    </source>
</evidence>
<keyword evidence="10 11" id="KW-0407">Ion channel</keyword>
<dbReference type="Pfam" id="PF00858">
    <property type="entry name" value="ASC"/>
    <property type="match status" value="1"/>
</dbReference>
<evidence type="ECO:0000256" key="6">
    <source>
        <dbReference type="ARBA" id="ARBA00023053"/>
    </source>
</evidence>
<dbReference type="EMBL" id="CAJOBC010104375">
    <property type="protein sequence ID" value="CAF4491271.1"/>
    <property type="molecule type" value="Genomic_DNA"/>
</dbReference>
<keyword evidence="3 11" id="KW-0894">Sodium channel</keyword>
<dbReference type="Gene3D" id="2.60.470.10">
    <property type="entry name" value="Acid-sensing ion channels like domains"/>
    <property type="match status" value="1"/>
</dbReference>
<evidence type="ECO:0000256" key="8">
    <source>
        <dbReference type="ARBA" id="ARBA00023136"/>
    </source>
</evidence>
<evidence type="ECO:0000256" key="11">
    <source>
        <dbReference type="RuleBase" id="RU000679"/>
    </source>
</evidence>
<comment type="subcellular location">
    <subcellularLocation>
        <location evidence="1">Membrane</location>
        <topology evidence="1">Multi-pass membrane protein</topology>
    </subcellularLocation>
</comment>
<keyword evidence="4 11" id="KW-0812">Transmembrane</keyword>
<gene>
    <name evidence="12" type="ORF">SRO942_LOCUS44344</name>
</gene>
<dbReference type="GO" id="GO:0015280">
    <property type="term" value="F:ligand-gated sodium channel activity"/>
    <property type="evidence" value="ECO:0007669"/>
    <property type="project" value="TreeGrafter"/>
</dbReference>
<reference evidence="12" key="1">
    <citation type="submission" date="2021-02" db="EMBL/GenBank/DDBJ databases">
        <authorList>
            <person name="Nowell W R."/>
        </authorList>
    </citation>
    <scope>NUCLEOTIDE SEQUENCE</scope>
</reference>
<keyword evidence="8" id="KW-0472">Membrane</keyword>
<comment type="similarity">
    <text evidence="11">Belongs to the amiloride-sensitive sodium channel (TC 1.A.6) family.</text>
</comment>
<keyword evidence="7 11" id="KW-0406">Ion transport</keyword>
<dbReference type="PANTHER" id="PTHR11690:SF248">
    <property type="entry name" value="PICKPOCKET 17, ISOFORM A"/>
    <property type="match status" value="1"/>
</dbReference>
<keyword evidence="6" id="KW-0915">Sodium</keyword>
<protein>
    <submittedName>
        <fullName evidence="12">Uncharacterized protein</fullName>
    </submittedName>
</protein>
<dbReference type="PANTHER" id="PTHR11690">
    <property type="entry name" value="AMILORIDE-SENSITIVE SODIUM CHANNEL-RELATED"/>
    <property type="match status" value="1"/>
</dbReference>
<evidence type="ECO:0000256" key="2">
    <source>
        <dbReference type="ARBA" id="ARBA00022448"/>
    </source>
</evidence>
<evidence type="ECO:0000256" key="1">
    <source>
        <dbReference type="ARBA" id="ARBA00004141"/>
    </source>
</evidence>
<evidence type="ECO:0000256" key="7">
    <source>
        <dbReference type="ARBA" id="ARBA00023065"/>
    </source>
</evidence>
<dbReference type="PRINTS" id="PR01078">
    <property type="entry name" value="AMINACHANNEL"/>
</dbReference>
<dbReference type="OrthoDB" id="6021021at2759"/>
<name>A0A8S2XFY4_9BILA</name>
<evidence type="ECO:0000256" key="4">
    <source>
        <dbReference type="ARBA" id="ARBA00022692"/>
    </source>
</evidence>
<proteinExistence type="inferred from homology"/>
<feature type="non-terminal residue" evidence="12">
    <location>
        <position position="1"/>
    </location>
</feature>
<keyword evidence="9 11" id="KW-0739">Sodium transport</keyword>
<sequence length="154" mass="17481">YHFSPLFGNCYTFNPAYLNHSNAVAQGFLEGLDVQFFIHQDQYLYPGTQGAGVSVTVHKADIYPMPEVNGVFAQPGTHTLIEYKRKNIKRIKSPHGKCRTTPLKYSVPSAKARREMSEIFGFEFLTETGEKPDFHQTGFSEGVARRWMEPTSSR</sequence>
<evidence type="ECO:0000256" key="5">
    <source>
        <dbReference type="ARBA" id="ARBA00022989"/>
    </source>
</evidence>
<dbReference type="InterPro" id="IPR001873">
    <property type="entry name" value="ENaC"/>
</dbReference>
<keyword evidence="5" id="KW-1133">Transmembrane helix</keyword>
<evidence type="ECO:0000256" key="9">
    <source>
        <dbReference type="ARBA" id="ARBA00023201"/>
    </source>
</evidence>
<evidence type="ECO:0000256" key="3">
    <source>
        <dbReference type="ARBA" id="ARBA00022461"/>
    </source>
</evidence>
<comment type="caution">
    <text evidence="12">The sequence shown here is derived from an EMBL/GenBank/DDBJ whole genome shotgun (WGS) entry which is preliminary data.</text>
</comment>
<dbReference type="GO" id="GO:0005886">
    <property type="term" value="C:plasma membrane"/>
    <property type="evidence" value="ECO:0007669"/>
    <property type="project" value="TreeGrafter"/>
</dbReference>
<evidence type="ECO:0000313" key="12">
    <source>
        <dbReference type="EMBL" id="CAF4491271.1"/>
    </source>
</evidence>
<accession>A0A8S2XFY4</accession>
<evidence type="ECO:0000256" key="10">
    <source>
        <dbReference type="ARBA" id="ARBA00023303"/>
    </source>
</evidence>
<dbReference type="AlphaFoldDB" id="A0A8S2XFY4"/>
<keyword evidence="2 11" id="KW-0813">Transport</keyword>
<dbReference type="Proteomes" id="UP000681722">
    <property type="component" value="Unassembled WGS sequence"/>
</dbReference>